<feature type="domain" description="Histidine kinase" evidence="8">
    <location>
        <begin position="296"/>
        <end position="554"/>
    </location>
</feature>
<keyword evidence="5" id="KW-0902">Two-component regulatory system</keyword>
<dbReference type="InterPro" id="IPR003594">
    <property type="entry name" value="HATPase_dom"/>
</dbReference>
<keyword evidence="4 9" id="KW-0808">Transferase</keyword>
<sequence>MSLITVGLSSMWVNYHLVRSDLKQQVRERAQSITQGLEFATEGSLELGHASNLRRVVQNYATLPAVVQIAIVSPDGRILAHSSSDGGAMPSGEGISIPLKQAMELAASTGRSQTLYETIGDRKVLVDILPFSSYIFETQGKRGLAIAILDLQQIEQDSWHTFFTSTVTMTVGTIGILVLMGLALHKTILGPLKRLNCALERSQKTETFNLPSAMPDNEIGFLAKTFEKVFQKLEKHEQLQKEIEERKLAVAALRESETRERAKSEQLACTLEDLTQAQSQLIQTEKMSSLGQMVAGVAHEINNPVNFIHGNLSHAKDYIRDLLNLVKLYQREYPQPTAAIEEEMEAVELDFLSEDLGKLLGSMKVGTDRIRDIVCSLRMFSRLDEAEIKQADLHDGIDSTLMILHHRLKPKPEYPGIQIIKAYDRLPEIGCYAGQLNQVFMNILSNAIDALDEYNRSRTAKEIQLSPSTIWIRTAIIDRDWVEIRISDNGPGMSEEVRSKLFDPFFTTKAVGQGTGLGLSISYQIVVDKHGGSLQCYSGVGLGAEFAIRIPTRQTLERAA</sequence>
<accession>A0A928VYH8</accession>
<dbReference type="InterPro" id="IPR036890">
    <property type="entry name" value="HATPase_C_sf"/>
</dbReference>
<dbReference type="PROSITE" id="PS50109">
    <property type="entry name" value="HIS_KIN"/>
    <property type="match status" value="1"/>
</dbReference>
<comment type="catalytic activity">
    <reaction evidence="1">
        <text>ATP + protein L-histidine = ADP + protein N-phospho-L-histidine.</text>
        <dbReference type="EC" id="2.7.13.3"/>
    </reaction>
</comment>
<gene>
    <name evidence="9" type="ORF">IQ235_04595</name>
</gene>
<evidence type="ECO:0000256" key="5">
    <source>
        <dbReference type="ARBA" id="ARBA00023012"/>
    </source>
</evidence>
<dbReference type="EMBL" id="JADEXN010000053">
    <property type="protein sequence ID" value="MBE9040070.1"/>
    <property type="molecule type" value="Genomic_DNA"/>
</dbReference>
<evidence type="ECO:0000256" key="1">
    <source>
        <dbReference type="ARBA" id="ARBA00000085"/>
    </source>
</evidence>
<dbReference type="Gene3D" id="6.10.340.10">
    <property type="match status" value="1"/>
</dbReference>
<dbReference type="InterPro" id="IPR004358">
    <property type="entry name" value="Sig_transdc_His_kin-like_C"/>
</dbReference>
<keyword evidence="7" id="KW-0472">Membrane</keyword>
<dbReference type="Gene3D" id="1.10.287.130">
    <property type="match status" value="1"/>
</dbReference>
<reference evidence="9" key="1">
    <citation type="submission" date="2020-10" db="EMBL/GenBank/DDBJ databases">
        <authorList>
            <person name="Castelo-Branco R."/>
            <person name="Eusebio N."/>
            <person name="Adriana R."/>
            <person name="Vieira A."/>
            <person name="Brugerolle De Fraissinette N."/>
            <person name="Rezende De Castro R."/>
            <person name="Schneider M.P."/>
            <person name="Vasconcelos V."/>
            <person name="Leao P.N."/>
        </authorList>
    </citation>
    <scope>NUCLEOTIDE SEQUENCE</scope>
    <source>
        <strain evidence="9">LEGE 11467</strain>
    </source>
</reference>
<dbReference type="Pfam" id="PF00512">
    <property type="entry name" value="HisKA"/>
    <property type="match status" value="1"/>
</dbReference>
<name>A0A928VYH8_9CYAN</name>
<evidence type="ECO:0000313" key="9">
    <source>
        <dbReference type="EMBL" id="MBE9040070.1"/>
    </source>
</evidence>
<dbReference type="SUPFAM" id="SSF55874">
    <property type="entry name" value="ATPase domain of HSP90 chaperone/DNA topoisomerase II/histidine kinase"/>
    <property type="match status" value="1"/>
</dbReference>
<evidence type="ECO:0000259" key="8">
    <source>
        <dbReference type="PROSITE" id="PS50109"/>
    </source>
</evidence>
<keyword evidence="7" id="KW-0812">Transmembrane</keyword>
<evidence type="ECO:0000313" key="10">
    <source>
        <dbReference type="Proteomes" id="UP000621799"/>
    </source>
</evidence>
<organism evidence="9 10">
    <name type="scientific">Zarconia navalis LEGE 11467</name>
    <dbReference type="NCBI Taxonomy" id="1828826"/>
    <lineage>
        <taxon>Bacteria</taxon>
        <taxon>Bacillati</taxon>
        <taxon>Cyanobacteriota</taxon>
        <taxon>Cyanophyceae</taxon>
        <taxon>Oscillatoriophycideae</taxon>
        <taxon>Oscillatoriales</taxon>
        <taxon>Oscillatoriales incertae sedis</taxon>
        <taxon>Zarconia</taxon>
        <taxon>Zarconia navalis</taxon>
    </lineage>
</organism>
<dbReference type="InterPro" id="IPR003661">
    <property type="entry name" value="HisK_dim/P_dom"/>
</dbReference>
<comment type="caution">
    <text evidence="9">The sequence shown here is derived from an EMBL/GenBank/DDBJ whole genome shotgun (WGS) entry which is preliminary data.</text>
</comment>
<keyword evidence="3" id="KW-0597">Phosphoprotein</keyword>
<dbReference type="GO" id="GO:0000155">
    <property type="term" value="F:phosphorelay sensor kinase activity"/>
    <property type="evidence" value="ECO:0007669"/>
    <property type="project" value="InterPro"/>
</dbReference>
<dbReference type="CDD" id="cd00082">
    <property type="entry name" value="HisKA"/>
    <property type="match status" value="1"/>
</dbReference>
<dbReference type="InterPro" id="IPR036097">
    <property type="entry name" value="HisK_dim/P_sf"/>
</dbReference>
<evidence type="ECO:0000256" key="7">
    <source>
        <dbReference type="SAM" id="Phobius"/>
    </source>
</evidence>
<dbReference type="EC" id="2.7.13.3" evidence="2"/>
<dbReference type="AlphaFoldDB" id="A0A928VYH8"/>
<keyword evidence="6" id="KW-0175">Coiled coil</keyword>
<evidence type="ECO:0000256" key="3">
    <source>
        <dbReference type="ARBA" id="ARBA00022553"/>
    </source>
</evidence>
<dbReference type="Pfam" id="PF02518">
    <property type="entry name" value="HATPase_c"/>
    <property type="match status" value="1"/>
</dbReference>
<feature type="transmembrane region" description="Helical" evidence="7">
    <location>
        <begin position="162"/>
        <end position="184"/>
    </location>
</feature>
<protein>
    <recommendedName>
        <fullName evidence="2">histidine kinase</fullName>
        <ecNumber evidence="2">2.7.13.3</ecNumber>
    </recommendedName>
</protein>
<keyword evidence="4 9" id="KW-0418">Kinase</keyword>
<evidence type="ECO:0000256" key="4">
    <source>
        <dbReference type="ARBA" id="ARBA00022777"/>
    </source>
</evidence>
<keyword evidence="10" id="KW-1185">Reference proteome</keyword>
<proteinExistence type="predicted"/>
<feature type="coiled-coil region" evidence="6">
    <location>
        <begin position="226"/>
        <end position="256"/>
    </location>
</feature>
<keyword evidence="7" id="KW-1133">Transmembrane helix</keyword>
<evidence type="ECO:0000256" key="2">
    <source>
        <dbReference type="ARBA" id="ARBA00012438"/>
    </source>
</evidence>
<dbReference type="SUPFAM" id="SSF47384">
    <property type="entry name" value="Homodimeric domain of signal transducing histidine kinase"/>
    <property type="match status" value="1"/>
</dbReference>
<dbReference type="PRINTS" id="PR00344">
    <property type="entry name" value="BCTRLSENSOR"/>
</dbReference>
<dbReference type="Gene3D" id="3.30.565.10">
    <property type="entry name" value="Histidine kinase-like ATPase, C-terminal domain"/>
    <property type="match status" value="1"/>
</dbReference>
<dbReference type="SMART" id="SM00388">
    <property type="entry name" value="HisKA"/>
    <property type="match status" value="1"/>
</dbReference>
<dbReference type="InterPro" id="IPR005467">
    <property type="entry name" value="His_kinase_dom"/>
</dbReference>
<dbReference type="PANTHER" id="PTHR43065:SF50">
    <property type="entry name" value="HISTIDINE KINASE"/>
    <property type="match status" value="1"/>
</dbReference>
<dbReference type="Proteomes" id="UP000621799">
    <property type="component" value="Unassembled WGS sequence"/>
</dbReference>
<evidence type="ECO:0000256" key="6">
    <source>
        <dbReference type="SAM" id="Coils"/>
    </source>
</evidence>
<dbReference type="PANTHER" id="PTHR43065">
    <property type="entry name" value="SENSOR HISTIDINE KINASE"/>
    <property type="match status" value="1"/>
</dbReference>
<dbReference type="SMART" id="SM00387">
    <property type="entry name" value="HATPase_c"/>
    <property type="match status" value="1"/>
</dbReference>